<dbReference type="PATRIC" id="fig|1449351.3.peg.2735"/>
<dbReference type="OrthoDB" id="4964299at2"/>
<dbReference type="EMBL" id="JAME01000020">
    <property type="protein sequence ID" value="ETX28307.1"/>
    <property type="molecule type" value="Genomic_DNA"/>
</dbReference>
<gene>
    <name evidence="4" type="ORF">RISW2_08400</name>
</gene>
<dbReference type="eggNOG" id="COG0463">
    <property type="taxonomic scope" value="Bacteria"/>
</dbReference>
<comment type="caution">
    <text evidence="4">The sequence shown here is derived from an EMBL/GenBank/DDBJ whole genome shotgun (WGS) entry which is preliminary data.</text>
</comment>
<dbReference type="Proteomes" id="UP000023430">
    <property type="component" value="Unassembled WGS sequence"/>
</dbReference>
<dbReference type="RefSeq" id="WP_043772097.1">
    <property type="nucleotide sequence ID" value="NZ_JAME01000020.1"/>
</dbReference>
<keyword evidence="3" id="KW-1133">Transmembrane helix</keyword>
<dbReference type="Pfam" id="PF13704">
    <property type="entry name" value="Glyco_tranf_2_4"/>
    <property type="match status" value="1"/>
</dbReference>
<keyword evidence="4" id="KW-0808">Transferase</keyword>
<organism evidence="4 5">
    <name type="scientific">Roseivivax isoporae LMG 25204</name>
    <dbReference type="NCBI Taxonomy" id="1449351"/>
    <lineage>
        <taxon>Bacteria</taxon>
        <taxon>Pseudomonadati</taxon>
        <taxon>Pseudomonadota</taxon>
        <taxon>Alphaproteobacteria</taxon>
        <taxon>Rhodobacterales</taxon>
        <taxon>Roseobacteraceae</taxon>
        <taxon>Roseivivax</taxon>
    </lineage>
</organism>
<dbReference type="AlphaFoldDB" id="X7F5V2"/>
<dbReference type="PANTHER" id="PTHR21461">
    <property type="entry name" value="GLYCOSYLTRANSFERASE FAMILY 92 PROTEIN"/>
    <property type="match status" value="1"/>
</dbReference>
<comment type="subcellular location">
    <subcellularLocation>
        <location evidence="1">Membrane</location>
        <topology evidence="1">Single-pass membrane protein</topology>
    </subcellularLocation>
</comment>
<evidence type="ECO:0000313" key="5">
    <source>
        <dbReference type="Proteomes" id="UP000023430"/>
    </source>
</evidence>
<accession>X7F5V2</accession>
<protein>
    <submittedName>
        <fullName evidence="4">Glycosyl transferase family 2</fullName>
    </submittedName>
</protein>
<dbReference type="STRING" id="1449351.RISW2_08400"/>
<keyword evidence="5" id="KW-1185">Reference proteome</keyword>
<dbReference type="GO" id="GO:0005737">
    <property type="term" value="C:cytoplasm"/>
    <property type="evidence" value="ECO:0007669"/>
    <property type="project" value="TreeGrafter"/>
</dbReference>
<evidence type="ECO:0000313" key="4">
    <source>
        <dbReference type="EMBL" id="ETX28307.1"/>
    </source>
</evidence>
<proteinExistence type="predicted"/>
<keyword evidence="2" id="KW-0812">Transmembrane</keyword>
<evidence type="ECO:0000256" key="1">
    <source>
        <dbReference type="ARBA" id="ARBA00004167"/>
    </source>
</evidence>
<dbReference type="GO" id="GO:0016020">
    <property type="term" value="C:membrane"/>
    <property type="evidence" value="ECO:0007669"/>
    <property type="project" value="UniProtKB-SubCell"/>
</dbReference>
<reference evidence="4 5" key="1">
    <citation type="submission" date="2014-01" db="EMBL/GenBank/DDBJ databases">
        <title>Roseivivax isoporae LMG 25204 Genome Sequencing.</title>
        <authorList>
            <person name="Lai Q."/>
            <person name="Li G."/>
            <person name="Shao Z."/>
        </authorList>
    </citation>
    <scope>NUCLEOTIDE SEQUENCE [LARGE SCALE GENOMIC DNA]</scope>
    <source>
        <strain evidence="4 5">LMG 25204</strain>
    </source>
</reference>
<keyword evidence="3" id="KW-0472">Membrane</keyword>
<dbReference type="GO" id="GO:0016757">
    <property type="term" value="F:glycosyltransferase activity"/>
    <property type="evidence" value="ECO:0007669"/>
    <property type="project" value="TreeGrafter"/>
</dbReference>
<evidence type="ECO:0000256" key="3">
    <source>
        <dbReference type="ARBA" id="ARBA00022989"/>
    </source>
</evidence>
<dbReference type="PANTHER" id="PTHR21461:SF69">
    <property type="entry name" value="GLYCOSYLTRANSFERASE FAMILY 92 PROTEIN"/>
    <property type="match status" value="1"/>
</dbReference>
<name>X7F5V2_9RHOB</name>
<sequence length="782" mass="85348">MHVHLLIGPSERAAARLRAVLSDQAGALGRAGIVAPDWNPVRLYLACSDPDRAGVVRFARGYRTRGAQARLLAELEAQIDALGATGAGTLVIASGHLGRLMPGAEELARLRTLLGRVATGFSVTAHVEAQARHLARTYPERVAEGRIAPLSREIALARSGAPWWQAALAAAPQGRPYLGLFPTLEAPPHWLDYAALLAAWEGTFGAGSVTLRPLERDRLAGPEAARVLAEALGLSVRLGVMPGAPVRAVPNGPTTARLRAFNALLLRYAAQAGIHVPRELRRRFAGEMATAGAPLDPGALSAVSERFRDDNARLAARFPGLGPALEPPPPAPDWTEPDPAFGFRATQYLAAFLPALETHGVPVARLKETDRAEDAALAALAAPGADALLSPGARAILPPLARMNVARLQRSAYAPHDRLGTVDETAAAPAYPVAPPRVLPEGSTGRVIVACMKNEAPYILEWVAYHRAIGVDGFLIYTNGCEDGTAEILDRLDAMGIVHHRPNDDWTGKSPQQHALNRAPKEDVVRRADWLIHIDVDEFINVRCGDGTLDALLDRVPGATNIAMTWRLFGHNGITRLDDRFVIEQFDTCAPKYCPKPHTVWGYKTMFRNIGAYAKLSCHRPNKLAPGAEERVRWVNGSGADMTGEAIRRGWRSSRASIGYDLVQLNHYALRSAESFLVKRQRGRALHVDRTIGLNYWIRMDWSDVRDITIQRNLPRLRAEHDRLLADDALRHLHDAGLDWHRAKARTLQATPEFADLYRQAVEIRLTGTERVAYALALDTES</sequence>
<evidence type="ECO:0000256" key="2">
    <source>
        <dbReference type="ARBA" id="ARBA00022692"/>
    </source>
</evidence>